<organism evidence="2 3">
    <name type="scientific">Shewanella aestuarii</name>
    <dbReference type="NCBI Taxonomy" id="1028752"/>
    <lineage>
        <taxon>Bacteria</taxon>
        <taxon>Pseudomonadati</taxon>
        <taxon>Pseudomonadota</taxon>
        <taxon>Gammaproteobacteria</taxon>
        <taxon>Alteromonadales</taxon>
        <taxon>Shewanellaceae</taxon>
        <taxon>Shewanella</taxon>
    </lineage>
</organism>
<evidence type="ECO:0000313" key="2">
    <source>
        <dbReference type="EMBL" id="MCL1115977.1"/>
    </source>
</evidence>
<evidence type="ECO:0000259" key="1">
    <source>
        <dbReference type="Pfam" id="PF10703"/>
    </source>
</evidence>
<accession>A0ABT0KWY0</accession>
<gene>
    <name evidence="2" type="ORF">L2689_01780</name>
</gene>
<dbReference type="Proteomes" id="UP001203212">
    <property type="component" value="Unassembled WGS sequence"/>
</dbReference>
<dbReference type="InterPro" id="IPR012674">
    <property type="entry name" value="Calycin"/>
</dbReference>
<dbReference type="InterPro" id="IPR024724">
    <property type="entry name" value="MoaF_N"/>
</dbReference>
<dbReference type="EMBL" id="JAKILK010000001">
    <property type="protein sequence ID" value="MCL1115977.1"/>
    <property type="molecule type" value="Genomic_DNA"/>
</dbReference>
<keyword evidence="3" id="KW-1185">Reference proteome</keyword>
<feature type="domain" description="Molybdenum cofactor biosynthesis protein F N-terminal" evidence="1">
    <location>
        <begin position="28"/>
        <end position="113"/>
    </location>
</feature>
<dbReference type="Gene3D" id="2.40.128.20">
    <property type="match status" value="1"/>
</dbReference>
<dbReference type="Pfam" id="PF10703">
    <property type="entry name" value="MoaF"/>
    <property type="match status" value="1"/>
</dbReference>
<protein>
    <submittedName>
        <fullName evidence="2">MoaF N-terminal domain-containing protein</fullName>
    </submittedName>
</protein>
<reference evidence="2 3" key="1">
    <citation type="submission" date="2022-01" db="EMBL/GenBank/DDBJ databases">
        <title>Whole genome-based taxonomy of the Shewanellaceae.</title>
        <authorList>
            <person name="Martin-Rodriguez A.J."/>
        </authorList>
    </citation>
    <scope>NUCLEOTIDE SEQUENCE [LARGE SCALE GENOMIC DNA]</scope>
    <source>
        <strain evidence="2 3">JCM 17801</strain>
    </source>
</reference>
<sequence>MKFIGAFIKLWAFNIYILSLLSTSVIANELVKPTESLEGTQITYEYTSGRKYNVKFEKEGISYQYLTGSKPDTWWGPFNYQAFEVSNNQYFVSWYEDGYGDHVTLLINFKDKILYGSALIILPDDHEIHFHGAEIIKDNHSKK</sequence>
<evidence type="ECO:0000313" key="3">
    <source>
        <dbReference type="Proteomes" id="UP001203212"/>
    </source>
</evidence>
<proteinExistence type="predicted"/>
<name>A0ABT0KWY0_9GAMM</name>
<dbReference type="RefSeq" id="WP_188839669.1">
    <property type="nucleotide sequence ID" value="NZ_BMOT01000001.1"/>
</dbReference>
<comment type="caution">
    <text evidence="2">The sequence shown here is derived from an EMBL/GenBank/DDBJ whole genome shotgun (WGS) entry which is preliminary data.</text>
</comment>